<organism evidence="12 13">
    <name type="scientific">Streptomyces coffeae</name>
    <dbReference type="NCBI Taxonomy" id="621382"/>
    <lineage>
        <taxon>Bacteria</taxon>
        <taxon>Bacillati</taxon>
        <taxon>Actinomycetota</taxon>
        <taxon>Actinomycetes</taxon>
        <taxon>Kitasatosporales</taxon>
        <taxon>Streptomycetaceae</taxon>
        <taxon>Streptomyces</taxon>
    </lineage>
</organism>
<name>A0ABS1NE37_9ACTN</name>
<keyword evidence="5 10" id="KW-0732">Signal</keyword>
<dbReference type="InterPro" id="IPR000421">
    <property type="entry name" value="FA58C"/>
</dbReference>
<feature type="signal peptide" evidence="10">
    <location>
        <begin position="1"/>
        <end position="32"/>
    </location>
</feature>
<comment type="function">
    <text evidence="1">Alpha-L-fucosidase is responsible for hydrolyzing the alpha-1,6-linked fucose joined to the reducing-end N-acetylglucosamine of the carbohydrate moieties of glycoproteins.</text>
</comment>
<dbReference type="InterPro" id="IPR008979">
    <property type="entry name" value="Galactose-bd-like_sf"/>
</dbReference>
<feature type="domain" description="Fucolectin tachylectin-4 pentraxin-1" evidence="11">
    <location>
        <begin position="316"/>
        <end position="454"/>
    </location>
</feature>
<dbReference type="EC" id="3.2.1.51" evidence="3"/>
<keyword evidence="6" id="KW-0378">Hydrolase</keyword>
<proteinExistence type="inferred from homology"/>
<evidence type="ECO:0000256" key="2">
    <source>
        <dbReference type="ARBA" id="ARBA00007951"/>
    </source>
</evidence>
<comment type="similarity">
    <text evidence="2">Belongs to the glycosyl hydrolase 29 family.</text>
</comment>
<evidence type="ECO:0000313" key="13">
    <source>
        <dbReference type="Proteomes" id="UP000634229"/>
    </source>
</evidence>
<dbReference type="Gene3D" id="3.20.20.80">
    <property type="entry name" value="Glycosidases"/>
    <property type="match status" value="1"/>
</dbReference>
<keyword evidence="8" id="KW-1015">Disulfide bond</keyword>
<dbReference type="EMBL" id="JAERRF010000008">
    <property type="protein sequence ID" value="MBL1098303.1"/>
    <property type="molecule type" value="Genomic_DNA"/>
</dbReference>
<evidence type="ECO:0000256" key="6">
    <source>
        <dbReference type="ARBA" id="ARBA00022801"/>
    </source>
</evidence>
<dbReference type="InterPro" id="IPR016286">
    <property type="entry name" value="FUC_metazoa-typ"/>
</dbReference>
<evidence type="ECO:0000256" key="5">
    <source>
        <dbReference type="ARBA" id="ARBA00022729"/>
    </source>
</evidence>
<evidence type="ECO:0000256" key="9">
    <source>
        <dbReference type="ARBA" id="ARBA00023295"/>
    </source>
</evidence>
<dbReference type="SUPFAM" id="SSF49785">
    <property type="entry name" value="Galactose-binding domain-like"/>
    <property type="match status" value="1"/>
</dbReference>
<dbReference type="InterPro" id="IPR017853">
    <property type="entry name" value="GH"/>
</dbReference>
<evidence type="ECO:0000256" key="1">
    <source>
        <dbReference type="ARBA" id="ARBA00004071"/>
    </source>
</evidence>
<dbReference type="SMART" id="SM00812">
    <property type="entry name" value="Alpha_L_fucos"/>
    <property type="match status" value="1"/>
</dbReference>
<protein>
    <recommendedName>
        <fullName evidence="3">alpha-L-fucosidase</fullName>
        <ecNumber evidence="3">3.2.1.51</ecNumber>
    </recommendedName>
</protein>
<dbReference type="Pfam" id="PF00754">
    <property type="entry name" value="F5_F8_type_C"/>
    <property type="match status" value="1"/>
</dbReference>
<evidence type="ECO:0000256" key="10">
    <source>
        <dbReference type="SAM" id="SignalP"/>
    </source>
</evidence>
<dbReference type="InterPro" id="IPR057739">
    <property type="entry name" value="Glyco_hydro_29_N"/>
</dbReference>
<evidence type="ECO:0000259" key="11">
    <source>
        <dbReference type="SMART" id="SM00607"/>
    </source>
</evidence>
<keyword evidence="13" id="KW-1185">Reference proteome</keyword>
<keyword evidence="4" id="KW-0479">Metal-binding</keyword>
<reference evidence="12 13" key="1">
    <citation type="submission" date="2021-01" db="EMBL/GenBank/DDBJ databases">
        <title>WGS of actinomycetes isolated from Thailand.</title>
        <authorList>
            <person name="Thawai C."/>
        </authorList>
    </citation>
    <scope>NUCLEOTIDE SEQUENCE [LARGE SCALE GENOMIC DNA]</scope>
    <source>
        <strain evidence="12 13">CA1R205</strain>
    </source>
</reference>
<evidence type="ECO:0000256" key="7">
    <source>
        <dbReference type="ARBA" id="ARBA00022837"/>
    </source>
</evidence>
<keyword evidence="9" id="KW-0326">Glycosidase</keyword>
<evidence type="ECO:0000313" key="12">
    <source>
        <dbReference type="EMBL" id="MBL1098303.1"/>
    </source>
</evidence>
<dbReference type="PANTHER" id="PTHR10030:SF37">
    <property type="entry name" value="ALPHA-L-FUCOSIDASE-RELATED"/>
    <property type="match status" value="1"/>
</dbReference>
<dbReference type="SMART" id="SM00607">
    <property type="entry name" value="FTP"/>
    <property type="match status" value="1"/>
</dbReference>
<dbReference type="PRINTS" id="PR00741">
    <property type="entry name" value="GLHYDRLASE29"/>
</dbReference>
<dbReference type="SUPFAM" id="SSF51445">
    <property type="entry name" value="(Trans)glycosidases"/>
    <property type="match status" value="1"/>
</dbReference>
<dbReference type="Gene3D" id="2.60.120.260">
    <property type="entry name" value="Galactose-binding domain-like"/>
    <property type="match status" value="1"/>
</dbReference>
<evidence type="ECO:0000256" key="3">
    <source>
        <dbReference type="ARBA" id="ARBA00012662"/>
    </source>
</evidence>
<dbReference type="InterPro" id="IPR000933">
    <property type="entry name" value="Glyco_hydro_29"/>
</dbReference>
<dbReference type="Proteomes" id="UP000634229">
    <property type="component" value="Unassembled WGS sequence"/>
</dbReference>
<keyword evidence="7" id="KW-0106">Calcium</keyword>
<feature type="chain" id="PRO_5047014585" description="alpha-L-fucosidase" evidence="10">
    <location>
        <begin position="33"/>
        <end position="455"/>
    </location>
</feature>
<accession>A0ABS1NE37</accession>
<gene>
    <name evidence="12" type="ORF">JK363_16805</name>
</gene>
<dbReference type="RefSeq" id="WP_201875701.1">
    <property type="nucleotide sequence ID" value="NZ_JAERRF010000008.1"/>
</dbReference>
<sequence>MIRLLRTYVLAGLATLSLLLAGISGGGATAQAADPSPAQKWVTNNPFGMFLHYNMSTYSNVQWASPDDSPSTFNPTNLDADQWAKAIKSAGMTFGVLTAKHHDGFALWPTAYSSHDIAASPYKDGKGDIVREYVKAMRANGLKVGLYFSIWDRKNGDSEQLVKNQLKELLTNYGQIDYLWFDGWGWKVPYSTIPYKPVRDYIRELSPNTVVANNDHKKSLDTSDVIVYEVPNGIDGLPPTTNTNPTDGSDTLDSKSTWFHTTSTGAPRSAGDILTKLQRLKAGNALYLLNVGPNKTGKIPQTYVDRLKGIGTLIKDRNVAYGQTAEASSTYASAYPASKAVDDDPSTIFASTTGGGNQWWETSLPQQYTLSRVEIVFRNDGHDISTERRNFEVWVSNNHDMSQGHTVACSVGATALPYASTYTCKLPSSGPWKYVAVVKTDADTLTLAEVRVLGH</sequence>
<dbReference type="Pfam" id="PF01120">
    <property type="entry name" value="Alpha_L_fucos"/>
    <property type="match status" value="1"/>
</dbReference>
<evidence type="ECO:0000256" key="8">
    <source>
        <dbReference type="ARBA" id="ARBA00023157"/>
    </source>
</evidence>
<dbReference type="PANTHER" id="PTHR10030">
    <property type="entry name" value="ALPHA-L-FUCOSIDASE"/>
    <property type="match status" value="1"/>
</dbReference>
<dbReference type="InterPro" id="IPR006585">
    <property type="entry name" value="FTP1"/>
</dbReference>
<comment type="caution">
    <text evidence="12">The sequence shown here is derived from an EMBL/GenBank/DDBJ whole genome shotgun (WGS) entry which is preliminary data.</text>
</comment>
<evidence type="ECO:0000256" key="4">
    <source>
        <dbReference type="ARBA" id="ARBA00022723"/>
    </source>
</evidence>